<reference evidence="1" key="1">
    <citation type="submission" date="2021-07" db="EMBL/GenBank/DDBJ databases">
        <authorList>
            <person name="Branca A.L. A."/>
        </authorList>
    </citation>
    <scope>NUCLEOTIDE SEQUENCE</scope>
</reference>
<comment type="caution">
    <text evidence="1">The sequence shown here is derived from an EMBL/GenBank/DDBJ whole genome shotgun (WGS) entry which is preliminary data.</text>
</comment>
<organism evidence="1 2">
    <name type="scientific">Penicillium salamii</name>
    <dbReference type="NCBI Taxonomy" id="1612424"/>
    <lineage>
        <taxon>Eukaryota</taxon>
        <taxon>Fungi</taxon>
        <taxon>Dikarya</taxon>
        <taxon>Ascomycota</taxon>
        <taxon>Pezizomycotina</taxon>
        <taxon>Eurotiomycetes</taxon>
        <taxon>Eurotiomycetidae</taxon>
        <taxon>Eurotiales</taxon>
        <taxon>Aspergillaceae</taxon>
        <taxon>Penicillium</taxon>
    </lineage>
</organism>
<proteinExistence type="predicted"/>
<evidence type="ECO:0000313" key="2">
    <source>
        <dbReference type="Proteomes" id="UP001152592"/>
    </source>
</evidence>
<dbReference type="AlphaFoldDB" id="A0A9W4I4F2"/>
<dbReference type="OrthoDB" id="26184at2759"/>
<feature type="non-terminal residue" evidence="1">
    <location>
        <position position="1"/>
    </location>
</feature>
<name>A0A9W4I4F2_9EURO</name>
<sequence>FCSGAIEILQTVINRQTMDAVWMQNPSHVKELGDLNYELADKYSWIGQFDTAIPLYSASLRQAPKELKRIWINFYYYLKDNQEAEIISLKEISNIDNGKHLIEAMLKEKDYTHLYVFGSDVHTAAIRTKQFHVCDRLYEPVIRHVEKTGDYGILCILQFLYGNSLRHEHNLREKTIKLWESSLSNYLAFHDSDSKLDLLDGLIDNLAPIYLQRILVATADSDSKAMADNLSKLSGISPEGVVTSELEFPPQLWLTRYYHLIGDDTKARETMRSLAQVVIELLSDEDESNDGFAFNKARRIFASIGDDQNTLTALAWETRDYRSDDGRDSRFMRLKCYGGCSRPWEVPSEMLICKHCLGVRLDDGCMAALKEIELPKNQCKPYHEFIKVSKWDEEWLQSIPKEMVPWGDQTITLDQWKQEIREVYLD</sequence>
<protein>
    <submittedName>
        <fullName evidence="1">Uncharacterized protein</fullName>
    </submittedName>
</protein>
<accession>A0A9W4I4F2</accession>
<evidence type="ECO:0000313" key="1">
    <source>
        <dbReference type="EMBL" id="CAG8236788.1"/>
    </source>
</evidence>
<dbReference type="Proteomes" id="UP001152592">
    <property type="component" value="Unassembled WGS sequence"/>
</dbReference>
<gene>
    <name evidence="1" type="ORF">PSALAMII_LOCUS403</name>
</gene>
<dbReference type="EMBL" id="CAJVPD010000019">
    <property type="protein sequence ID" value="CAG8236788.1"/>
    <property type="molecule type" value="Genomic_DNA"/>
</dbReference>